<protein>
    <submittedName>
        <fullName evidence="2">Uncharacterized protein</fullName>
    </submittedName>
</protein>
<dbReference type="RefSeq" id="XP_007604162.1">
    <property type="nucleotide sequence ID" value="XM_007604100.1"/>
</dbReference>
<proteinExistence type="predicted"/>
<sequence>MDSLSLLKRLLTKIFKNEKISMFETQELLKDDMESNMGLEIESSMLFNDLNREDAVYLTMPFISGLLNSDMHKLAKYVEGIIQLDVFETKDSGNFELSEMETPGMKYSVTSDAYCFNPQRVYTDILSGKLARNDKIHIHNRIMNFRFDHIDWEDKDFLKEMMKFCFYKALLLIRTLINEDSIHKLSDNPPEENATPTQIYKLMPCGHLNPIELKRRDLLKRRLDPTQTLDEYVESLLKLQSKISTRSNDRSLDNDKHFEEGSEVQKLRQSEDFDDFRRNFRGNTKNIG</sequence>
<dbReference type="VEuPathDB" id="MicrosporidiaDB:VICG_00711"/>
<dbReference type="EMBL" id="JH370133">
    <property type="protein sequence ID" value="ELA42311.1"/>
    <property type="molecule type" value="Genomic_DNA"/>
</dbReference>
<name>L2GN99_VITCO</name>
<keyword evidence="3" id="KW-1185">Reference proteome</keyword>
<dbReference type="GeneID" id="19881427"/>
<dbReference type="HOGENOM" id="CLU_967108_0_0_1"/>
<organism evidence="2 3">
    <name type="scientific">Vittaforma corneae (strain ATCC 50505)</name>
    <name type="common">Microsporidian parasite</name>
    <name type="synonym">Nosema corneum</name>
    <dbReference type="NCBI Taxonomy" id="993615"/>
    <lineage>
        <taxon>Eukaryota</taxon>
        <taxon>Fungi</taxon>
        <taxon>Fungi incertae sedis</taxon>
        <taxon>Microsporidia</taxon>
        <taxon>Nosematidae</taxon>
        <taxon>Vittaforma</taxon>
    </lineage>
</organism>
<dbReference type="AlphaFoldDB" id="L2GN99"/>
<gene>
    <name evidence="2" type="ORF">VICG_00711</name>
</gene>
<accession>L2GN99</accession>
<dbReference type="Proteomes" id="UP000011082">
    <property type="component" value="Unassembled WGS sequence"/>
</dbReference>
<reference evidence="3" key="1">
    <citation type="submission" date="2011-05" db="EMBL/GenBank/DDBJ databases">
        <title>The genome sequence of Vittaforma corneae strain ATCC 50505.</title>
        <authorList>
            <consortium name="The Broad Institute Genome Sequencing Platform"/>
            <person name="Cuomo C."/>
            <person name="Didier E."/>
            <person name="Bowers L."/>
            <person name="Young S.K."/>
            <person name="Zeng Q."/>
            <person name="Gargeya S."/>
            <person name="Fitzgerald M."/>
            <person name="Haas B."/>
            <person name="Abouelleil A."/>
            <person name="Alvarado L."/>
            <person name="Arachchi H.M."/>
            <person name="Berlin A."/>
            <person name="Chapman S.B."/>
            <person name="Gearin G."/>
            <person name="Goldberg J."/>
            <person name="Griggs A."/>
            <person name="Gujja S."/>
            <person name="Hansen M."/>
            <person name="Heiman D."/>
            <person name="Howarth C."/>
            <person name="Larimer J."/>
            <person name="Lui A."/>
            <person name="MacDonald P.J.P."/>
            <person name="McCowen C."/>
            <person name="Montmayeur A."/>
            <person name="Murphy C."/>
            <person name="Neiman D."/>
            <person name="Pearson M."/>
            <person name="Priest M."/>
            <person name="Roberts A."/>
            <person name="Saif S."/>
            <person name="Shea T."/>
            <person name="Sisk P."/>
            <person name="Stolte C."/>
            <person name="Sykes S."/>
            <person name="Wortman J."/>
            <person name="Nusbaum C."/>
            <person name="Birren B."/>
        </authorList>
    </citation>
    <scope>NUCLEOTIDE SEQUENCE [LARGE SCALE GENOMIC DNA]</scope>
    <source>
        <strain evidence="3">ATCC 50505</strain>
    </source>
</reference>
<evidence type="ECO:0000256" key="1">
    <source>
        <dbReference type="SAM" id="MobiDB-lite"/>
    </source>
</evidence>
<evidence type="ECO:0000313" key="3">
    <source>
        <dbReference type="Proteomes" id="UP000011082"/>
    </source>
</evidence>
<feature type="region of interest" description="Disordered" evidence="1">
    <location>
        <begin position="247"/>
        <end position="266"/>
    </location>
</feature>
<dbReference type="InParanoid" id="L2GN99"/>
<dbReference type="OrthoDB" id="10261753at2759"/>
<evidence type="ECO:0000313" key="2">
    <source>
        <dbReference type="EMBL" id="ELA42311.1"/>
    </source>
</evidence>